<evidence type="ECO:0000256" key="2">
    <source>
        <dbReference type="ARBA" id="ARBA00023125"/>
    </source>
</evidence>
<proteinExistence type="predicted"/>
<accession>A0ABR6VL63</accession>
<dbReference type="PANTHER" id="PTHR43537">
    <property type="entry name" value="TRANSCRIPTIONAL REGULATOR, GNTR FAMILY"/>
    <property type="match status" value="1"/>
</dbReference>
<evidence type="ECO:0000313" key="6">
    <source>
        <dbReference type="Proteomes" id="UP000606870"/>
    </source>
</evidence>
<protein>
    <submittedName>
        <fullName evidence="5">GntR family transcriptional regulator</fullName>
    </submittedName>
</protein>
<name>A0ABR6VL63_9FIRM</name>
<comment type="caution">
    <text evidence="5">The sequence shown here is derived from an EMBL/GenBank/DDBJ whole genome shotgun (WGS) entry which is preliminary data.</text>
</comment>
<evidence type="ECO:0000256" key="1">
    <source>
        <dbReference type="ARBA" id="ARBA00023015"/>
    </source>
</evidence>
<dbReference type="SUPFAM" id="SSF48008">
    <property type="entry name" value="GntR ligand-binding domain-like"/>
    <property type="match status" value="1"/>
</dbReference>
<organism evidence="5 6">
    <name type="scientific">Megasphaera hominis</name>
    <dbReference type="NCBI Taxonomy" id="159836"/>
    <lineage>
        <taxon>Bacteria</taxon>
        <taxon>Bacillati</taxon>
        <taxon>Bacillota</taxon>
        <taxon>Negativicutes</taxon>
        <taxon>Veillonellales</taxon>
        <taxon>Veillonellaceae</taxon>
        <taxon>Megasphaera</taxon>
    </lineage>
</organism>
<dbReference type="InterPro" id="IPR036390">
    <property type="entry name" value="WH_DNA-bd_sf"/>
</dbReference>
<dbReference type="Proteomes" id="UP000606870">
    <property type="component" value="Unassembled WGS sequence"/>
</dbReference>
<dbReference type="PANTHER" id="PTHR43537:SF45">
    <property type="entry name" value="GNTR FAMILY REGULATORY PROTEIN"/>
    <property type="match status" value="1"/>
</dbReference>
<evidence type="ECO:0000256" key="3">
    <source>
        <dbReference type="ARBA" id="ARBA00023163"/>
    </source>
</evidence>
<dbReference type="InterPro" id="IPR008920">
    <property type="entry name" value="TF_FadR/GntR_C"/>
</dbReference>
<dbReference type="Gene3D" id="1.20.120.530">
    <property type="entry name" value="GntR ligand-binding domain-like"/>
    <property type="match status" value="1"/>
</dbReference>
<dbReference type="Gene3D" id="1.10.10.10">
    <property type="entry name" value="Winged helix-like DNA-binding domain superfamily/Winged helix DNA-binding domain"/>
    <property type="match status" value="1"/>
</dbReference>
<keyword evidence="2" id="KW-0238">DNA-binding</keyword>
<dbReference type="SUPFAM" id="SSF46785">
    <property type="entry name" value="Winged helix' DNA-binding domain"/>
    <property type="match status" value="1"/>
</dbReference>
<dbReference type="SMART" id="SM00345">
    <property type="entry name" value="HTH_GNTR"/>
    <property type="match status" value="1"/>
</dbReference>
<sequence>MVDKQSVACLRERNPFLSLSEMVYDILLQEIVSFRLAPGSRVNESTVAEVLGVSRSPVKSALTRLLRNSYVVRQPGYRVAAFSEKEYTYIAELSELIEPYATGRAALAMTDADLVGLYAMAEELQRICQDGGDLRRRYIDVVDLEYQFHSRIVQLAQHPLLEEFYEHIKYKLYRYRSYLNYDPPAGYFDVVGAEHVRICDILKLRDQGMAEAIMRRHLALARAEFKRKFPIKDNQEFNRKIPFTTK</sequence>
<dbReference type="Pfam" id="PF07729">
    <property type="entry name" value="FCD"/>
    <property type="match status" value="1"/>
</dbReference>
<dbReference type="InterPro" id="IPR000524">
    <property type="entry name" value="Tscrpt_reg_HTH_GntR"/>
</dbReference>
<dbReference type="PROSITE" id="PS50949">
    <property type="entry name" value="HTH_GNTR"/>
    <property type="match status" value="1"/>
</dbReference>
<reference evidence="5 6" key="1">
    <citation type="submission" date="2020-08" db="EMBL/GenBank/DDBJ databases">
        <authorList>
            <person name="Liu C."/>
            <person name="Sun Q."/>
        </authorList>
    </citation>
    <scope>NUCLEOTIDE SEQUENCE [LARGE SCALE GENOMIC DNA]</scope>
    <source>
        <strain evidence="5 6">NSJ-59</strain>
    </source>
</reference>
<gene>
    <name evidence="5" type="ORF">H8J70_12170</name>
</gene>
<evidence type="ECO:0000259" key="4">
    <source>
        <dbReference type="PROSITE" id="PS50949"/>
    </source>
</evidence>
<dbReference type="SMART" id="SM00895">
    <property type="entry name" value="FCD"/>
    <property type="match status" value="1"/>
</dbReference>
<dbReference type="InterPro" id="IPR036388">
    <property type="entry name" value="WH-like_DNA-bd_sf"/>
</dbReference>
<keyword evidence="6" id="KW-1185">Reference proteome</keyword>
<dbReference type="EMBL" id="JACOGK010000061">
    <property type="protein sequence ID" value="MBC3537995.1"/>
    <property type="molecule type" value="Genomic_DNA"/>
</dbReference>
<feature type="domain" description="HTH gntR-type" evidence="4">
    <location>
        <begin position="17"/>
        <end position="86"/>
    </location>
</feature>
<keyword evidence="1" id="KW-0805">Transcription regulation</keyword>
<evidence type="ECO:0000313" key="5">
    <source>
        <dbReference type="EMBL" id="MBC3537995.1"/>
    </source>
</evidence>
<keyword evidence="3" id="KW-0804">Transcription</keyword>
<dbReference type="RefSeq" id="WP_186504561.1">
    <property type="nucleotide sequence ID" value="NZ_JACOGK010000061.1"/>
</dbReference>
<dbReference type="Pfam" id="PF00392">
    <property type="entry name" value="GntR"/>
    <property type="match status" value="1"/>
</dbReference>
<dbReference type="InterPro" id="IPR011711">
    <property type="entry name" value="GntR_C"/>
</dbReference>